<protein>
    <recommendedName>
        <fullName evidence="2">BTB domain-containing protein</fullName>
    </recommendedName>
</protein>
<dbReference type="KEGG" id="pno:SNOG_09585"/>
<dbReference type="OrthoDB" id="3796768at2759"/>
<evidence type="ECO:0000259" key="2">
    <source>
        <dbReference type="PROSITE" id="PS50097"/>
    </source>
</evidence>
<dbReference type="AlphaFoldDB" id="A0A7U2HTX7"/>
<dbReference type="PROSITE" id="PS50097">
    <property type="entry name" value="BTB"/>
    <property type="match status" value="1"/>
</dbReference>
<dbReference type="RefSeq" id="XP_001799874.1">
    <property type="nucleotide sequence ID" value="XM_001799822.1"/>
</dbReference>
<evidence type="ECO:0000313" key="3">
    <source>
        <dbReference type="EMBL" id="QRC90179.1"/>
    </source>
</evidence>
<name>A0A7U2HTX7_PHANO</name>
<dbReference type="SUPFAM" id="SSF54695">
    <property type="entry name" value="POZ domain"/>
    <property type="match status" value="1"/>
</dbReference>
<dbReference type="SMART" id="SM00225">
    <property type="entry name" value="BTB"/>
    <property type="match status" value="1"/>
</dbReference>
<keyword evidence="4" id="KW-1185">Reference proteome</keyword>
<dbReference type="Gene3D" id="3.30.710.10">
    <property type="entry name" value="Potassium Channel Kv1.1, Chain A"/>
    <property type="match status" value="1"/>
</dbReference>
<feature type="domain" description="BTB" evidence="2">
    <location>
        <begin position="18"/>
        <end position="100"/>
    </location>
</feature>
<evidence type="ECO:0000313" key="4">
    <source>
        <dbReference type="Proteomes" id="UP000663193"/>
    </source>
</evidence>
<dbReference type="EMBL" id="CP069023">
    <property type="protein sequence ID" value="QRC90179.1"/>
    <property type="molecule type" value="Genomic_DNA"/>
</dbReference>
<dbReference type="CDD" id="cd18186">
    <property type="entry name" value="BTB_POZ_ZBTB_KLHL-like"/>
    <property type="match status" value="1"/>
</dbReference>
<dbReference type="InterPro" id="IPR011333">
    <property type="entry name" value="SKP1/BTB/POZ_sf"/>
</dbReference>
<accession>A0A7U2HTX7</accession>
<proteinExistence type="predicted"/>
<dbReference type="Pfam" id="PF00651">
    <property type="entry name" value="BTB"/>
    <property type="match status" value="1"/>
</dbReference>
<organism evidence="3 4">
    <name type="scientific">Phaeosphaeria nodorum (strain SN15 / ATCC MYA-4574 / FGSC 10173)</name>
    <name type="common">Glume blotch fungus</name>
    <name type="synonym">Parastagonospora nodorum</name>
    <dbReference type="NCBI Taxonomy" id="321614"/>
    <lineage>
        <taxon>Eukaryota</taxon>
        <taxon>Fungi</taxon>
        <taxon>Dikarya</taxon>
        <taxon>Ascomycota</taxon>
        <taxon>Pezizomycotina</taxon>
        <taxon>Dothideomycetes</taxon>
        <taxon>Pleosporomycetidae</taxon>
        <taxon>Pleosporales</taxon>
        <taxon>Pleosporineae</taxon>
        <taxon>Phaeosphaeriaceae</taxon>
        <taxon>Parastagonospora</taxon>
    </lineage>
</organism>
<gene>
    <name evidence="3" type="ORF">JI435_095850</name>
</gene>
<dbReference type="Proteomes" id="UP000663193">
    <property type="component" value="Chromosome 1"/>
</dbReference>
<feature type="compositionally biased region" description="Acidic residues" evidence="1">
    <location>
        <begin position="219"/>
        <end position="244"/>
    </location>
</feature>
<dbReference type="InterPro" id="IPR000210">
    <property type="entry name" value="BTB/POZ_dom"/>
</dbReference>
<feature type="region of interest" description="Disordered" evidence="1">
    <location>
        <begin position="210"/>
        <end position="258"/>
    </location>
</feature>
<reference evidence="4" key="1">
    <citation type="journal article" date="2021" name="BMC Genomics">
        <title>Chromosome-level genome assembly and manually-curated proteome of model necrotroph Parastagonospora nodorum Sn15 reveals a genome-wide trove of candidate effector homologs, and redundancy of virulence-related functions within an accessory chromosome.</title>
        <authorList>
            <person name="Bertazzoni S."/>
            <person name="Jones D.A.B."/>
            <person name="Phan H.T."/>
            <person name="Tan K.-C."/>
            <person name="Hane J.K."/>
        </authorList>
    </citation>
    <scope>NUCLEOTIDE SEQUENCE [LARGE SCALE GENOMIC DNA]</scope>
    <source>
        <strain evidence="4">SN15 / ATCC MYA-4574 / FGSC 10173)</strain>
    </source>
</reference>
<evidence type="ECO:0000256" key="1">
    <source>
        <dbReference type="SAM" id="MobiDB-lite"/>
    </source>
</evidence>
<sequence>MEAVQNYLHELAQTRKFSDFTFKVDGGQDHKVHKVVLAAQSRVFEKFFEKHESEANLTELFSFNNLTAPIDTHKYSNIAMREAMIDVLAYCYYGKYHLNRERDVSDDFALRVLSHLLVHEAAVQFQIPDLVTLSAIRFRSEFWGYCTSCTPEGAQTVFKSCFSSKIMSKFLHDTAIDIFRITIDAYKKENKFKEALELMGAVPMATAKLYSQPPKQEEVVPEDGEDLSEEDESEDEDEVSELEESTTKKAKKEAYVTG</sequence>
<dbReference type="VEuPathDB" id="FungiDB:JI435_095850"/>